<accession>A0ABD8ASA9</accession>
<evidence type="ECO:0000313" key="2">
    <source>
        <dbReference type="EMBL" id="WWP19879.1"/>
    </source>
</evidence>
<reference evidence="2 3" key="1">
    <citation type="submission" date="2024-02" db="EMBL/GenBank/DDBJ databases">
        <title>Complete sequences of two Paenibacillus sp. strains and one Lysinibacillus strain isolated from the environment on STAA medium highlight biotechnological potential.</title>
        <authorList>
            <person name="Attere S.A."/>
            <person name="Piche L.C."/>
            <person name="Intertaglia L."/>
            <person name="Lami R."/>
            <person name="Charette S.J."/>
            <person name="Vincent A.T."/>
        </authorList>
    </citation>
    <scope>NUCLEOTIDE SEQUENCE [LARGE SCALE GENOMIC DNA]</scope>
    <source>
        <strain evidence="2 3">Y5S-7</strain>
    </source>
</reference>
<dbReference type="PROSITE" id="PS50075">
    <property type="entry name" value="CARRIER"/>
    <property type="match status" value="1"/>
</dbReference>
<evidence type="ECO:0000313" key="3">
    <source>
        <dbReference type="Proteomes" id="UP001364764"/>
    </source>
</evidence>
<dbReference type="InterPro" id="IPR009081">
    <property type="entry name" value="PP-bd_ACP"/>
</dbReference>
<organism evidence="2 3">
    <name type="scientific">Paenibacillus amylolyticus</name>
    <dbReference type="NCBI Taxonomy" id="1451"/>
    <lineage>
        <taxon>Bacteria</taxon>
        <taxon>Bacillati</taxon>
        <taxon>Bacillota</taxon>
        <taxon>Bacilli</taxon>
        <taxon>Bacillales</taxon>
        <taxon>Paenibacillaceae</taxon>
        <taxon>Paenibacillus</taxon>
    </lineage>
</organism>
<dbReference type="GeneID" id="93479023"/>
<name>A0ABD8ASA9_PAEAM</name>
<proteinExistence type="predicted"/>
<dbReference type="RefSeq" id="WP_036668118.1">
    <property type="nucleotide sequence ID" value="NZ_CP145892.1"/>
</dbReference>
<feature type="domain" description="Carrier" evidence="1">
    <location>
        <begin position="1"/>
        <end position="77"/>
    </location>
</feature>
<dbReference type="Proteomes" id="UP001364764">
    <property type="component" value="Chromosome"/>
</dbReference>
<dbReference type="AlphaFoldDB" id="A0ABD8ASA9"/>
<dbReference type="EMBL" id="CP145892">
    <property type="protein sequence ID" value="WWP19879.1"/>
    <property type="molecule type" value="Genomic_DNA"/>
</dbReference>
<gene>
    <name evidence="2" type="ORF">V6668_26120</name>
</gene>
<dbReference type="Gene3D" id="1.10.1200.10">
    <property type="entry name" value="ACP-like"/>
    <property type="match status" value="1"/>
</dbReference>
<sequence length="80" mass="9404">MEEVKGRVRKFLGRFFKKHELQDDEDIFALGFVNSLFAMQLVMFLEKEFSIRVDNKDLDLQNFKSINAIVELIESKMVSS</sequence>
<dbReference type="Pfam" id="PF00550">
    <property type="entry name" value="PP-binding"/>
    <property type="match status" value="1"/>
</dbReference>
<dbReference type="InterPro" id="IPR036736">
    <property type="entry name" value="ACP-like_sf"/>
</dbReference>
<evidence type="ECO:0000259" key="1">
    <source>
        <dbReference type="PROSITE" id="PS50075"/>
    </source>
</evidence>
<protein>
    <submittedName>
        <fullName evidence="2">Acyl carrier protein</fullName>
    </submittedName>
</protein>
<dbReference type="SUPFAM" id="SSF47336">
    <property type="entry name" value="ACP-like"/>
    <property type="match status" value="1"/>
</dbReference>